<dbReference type="GO" id="GO:0000976">
    <property type="term" value="F:transcription cis-regulatory region binding"/>
    <property type="evidence" value="ECO:0007669"/>
    <property type="project" value="TreeGrafter"/>
</dbReference>
<evidence type="ECO:0000256" key="1">
    <source>
        <dbReference type="ARBA" id="ARBA00023015"/>
    </source>
</evidence>
<dbReference type="Gene3D" id="3.40.50.2300">
    <property type="match status" value="2"/>
</dbReference>
<name>A0A1A6G5Q1_ENTMU</name>
<dbReference type="EMBL" id="PYGR01000102">
    <property type="protein sequence ID" value="PTO34084.1"/>
    <property type="molecule type" value="Genomic_DNA"/>
</dbReference>
<evidence type="ECO:0000259" key="4">
    <source>
        <dbReference type="PROSITE" id="PS50932"/>
    </source>
</evidence>
<dbReference type="EMBL" id="BJWA01000002">
    <property type="protein sequence ID" value="GEL79260.1"/>
    <property type="molecule type" value="Genomic_DNA"/>
</dbReference>
<dbReference type="InterPro" id="IPR028082">
    <property type="entry name" value="Peripla_BP_I"/>
</dbReference>
<accession>A0A1A6G5Q1</accession>
<dbReference type="OrthoDB" id="9796186at2"/>
<keyword evidence="1" id="KW-0805">Transcription regulation</keyword>
<keyword evidence="3" id="KW-0804">Transcription</keyword>
<evidence type="ECO:0000313" key="12">
    <source>
        <dbReference type="Proteomes" id="UP000509460"/>
    </source>
</evidence>
<evidence type="ECO:0000313" key="9">
    <source>
        <dbReference type="Proteomes" id="UP000189299"/>
    </source>
</evidence>
<gene>
    <name evidence="7" type="ORF">BTN92_09170</name>
    <name evidence="8" type="ORF">C6N14_13995</name>
    <name evidence="5" type="ORF">EM151A_2803</name>
    <name evidence="6" type="ORF">EMU01_04040</name>
</gene>
<proteinExistence type="predicted"/>
<evidence type="ECO:0000313" key="10">
    <source>
        <dbReference type="Proteomes" id="UP000244022"/>
    </source>
</evidence>
<sequence>MPTLADVAKRANVSKMTVSRVINHPEQVTDELKELVFTAMAELDYRPNIAAKALVSNRSQIIKLFILEEIDTTEPYYMNLLMGIAKRIGKEHYSLQLVTNDAFDVGSCDGYIITGVRQRDFDWINRLEKPVVLFGENRMGYDYVDSDNQYGTAKATQYALEVGYQTVVYIGIDEAEPFELSREAGYLKVMEEAGLTPKMLRFDNHSTTPEKYITEHWDEFSDKTCFVCSSDRLALGIVRGITQVGGQLPDQFGVIGFDGVFLDQISSPKLTTVKQDIIRMGEVCGEMLLKKITEKGASQGYRHFFPELIIRETTRKLNKTNA</sequence>
<dbReference type="Gene3D" id="1.10.260.40">
    <property type="entry name" value="lambda repressor-like DNA-binding domains"/>
    <property type="match status" value="1"/>
</dbReference>
<reference evidence="6 11" key="4">
    <citation type="submission" date="2019-07" db="EMBL/GenBank/DDBJ databases">
        <title>Whole genome shotgun sequence of Enterococcus mundtii NBRC 100490.</title>
        <authorList>
            <person name="Hosoyama A."/>
            <person name="Uohara A."/>
            <person name="Ohji S."/>
            <person name="Ichikawa N."/>
        </authorList>
    </citation>
    <scope>NUCLEOTIDE SEQUENCE [LARGE SCALE GENOMIC DNA]</scope>
    <source>
        <strain evidence="6 11">NBRC 100490</strain>
    </source>
</reference>
<feature type="domain" description="HTH lacI-type" evidence="4">
    <location>
        <begin position="2"/>
        <end position="56"/>
    </location>
</feature>
<dbReference type="AlphaFoldDB" id="A0A1A6G5Q1"/>
<evidence type="ECO:0000256" key="3">
    <source>
        <dbReference type="ARBA" id="ARBA00023163"/>
    </source>
</evidence>
<dbReference type="Pfam" id="PF13377">
    <property type="entry name" value="Peripla_BP_3"/>
    <property type="match status" value="1"/>
</dbReference>
<dbReference type="PRINTS" id="PR00036">
    <property type="entry name" value="HTHLACI"/>
</dbReference>
<evidence type="ECO:0000313" key="7">
    <source>
        <dbReference type="EMBL" id="ONN42922.1"/>
    </source>
</evidence>
<dbReference type="InterPro" id="IPR010982">
    <property type="entry name" value="Lambda_DNA-bd_dom_sf"/>
</dbReference>
<keyword evidence="11" id="KW-1185">Reference proteome</keyword>
<evidence type="ECO:0000256" key="2">
    <source>
        <dbReference type="ARBA" id="ARBA00023125"/>
    </source>
</evidence>
<dbReference type="Proteomes" id="UP000321175">
    <property type="component" value="Unassembled WGS sequence"/>
</dbReference>
<evidence type="ECO:0000313" key="6">
    <source>
        <dbReference type="EMBL" id="GEL79260.1"/>
    </source>
</evidence>
<reference evidence="5 12" key="3">
    <citation type="submission" date="2019-07" db="EMBL/GenBank/DDBJ databases">
        <title>antibiotic susceptibility of plant-derived lactic acid bacteria.</title>
        <authorList>
            <person name="Sugiyama M."/>
            <person name="Noda M."/>
        </authorList>
    </citation>
    <scope>NUCLEOTIDE SEQUENCE [LARGE SCALE GENOMIC DNA]</scope>
    <source>
        <strain evidence="5 12">15-1A</strain>
    </source>
</reference>
<dbReference type="Proteomes" id="UP000509460">
    <property type="component" value="Chromosome"/>
</dbReference>
<dbReference type="RefSeq" id="WP_010735724.1">
    <property type="nucleotide sequence ID" value="NZ_AP019810.1"/>
</dbReference>
<evidence type="ECO:0000313" key="8">
    <source>
        <dbReference type="EMBL" id="PTO34084.1"/>
    </source>
</evidence>
<dbReference type="Proteomes" id="UP000244022">
    <property type="component" value="Unassembled WGS sequence"/>
</dbReference>
<dbReference type="InterPro" id="IPR046335">
    <property type="entry name" value="LacI/GalR-like_sensor"/>
</dbReference>
<organism evidence="7 9">
    <name type="scientific">Enterococcus mundtii</name>
    <dbReference type="NCBI Taxonomy" id="53346"/>
    <lineage>
        <taxon>Bacteria</taxon>
        <taxon>Bacillati</taxon>
        <taxon>Bacillota</taxon>
        <taxon>Bacilli</taxon>
        <taxon>Lactobacillales</taxon>
        <taxon>Enterococcaceae</taxon>
        <taxon>Enterococcus</taxon>
    </lineage>
</organism>
<evidence type="ECO:0000313" key="11">
    <source>
        <dbReference type="Proteomes" id="UP000321175"/>
    </source>
</evidence>
<dbReference type="EMBL" id="AP019810">
    <property type="protein sequence ID" value="BBM15964.1"/>
    <property type="molecule type" value="Genomic_DNA"/>
</dbReference>
<dbReference type="CDD" id="cd01392">
    <property type="entry name" value="HTH_LacI"/>
    <property type="match status" value="1"/>
</dbReference>
<dbReference type="SUPFAM" id="SSF47413">
    <property type="entry name" value="lambda repressor-like DNA-binding domains"/>
    <property type="match status" value="1"/>
</dbReference>
<reference evidence="8 10" key="2">
    <citation type="submission" date="2018-03" db="EMBL/GenBank/DDBJ databases">
        <title>Draft genome sequences of four Enterococcus mundtii strains isolated from beef slaughterhouses in Kenya.</title>
        <authorList>
            <person name="Wambui J."/>
            <person name="Stevens M."/>
            <person name="Njage P."/>
            <person name="Stephan R."/>
            <person name="Tasara T."/>
        </authorList>
    </citation>
    <scope>NUCLEOTIDE SEQUENCE [LARGE SCALE GENOMIC DNA]</scope>
    <source>
        <strain evidence="8 10">H18-EM</strain>
    </source>
</reference>
<dbReference type="SMART" id="SM00354">
    <property type="entry name" value="HTH_LACI"/>
    <property type="match status" value="1"/>
</dbReference>
<dbReference type="Pfam" id="PF00356">
    <property type="entry name" value="LacI"/>
    <property type="match status" value="1"/>
</dbReference>
<protein>
    <submittedName>
        <fullName evidence="5 7">Transcriptional regulator</fullName>
    </submittedName>
</protein>
<dbReference type="PANTHER" id="PTHR30146">
    <property type="entry name" value="LACI-RELATED TRANSCRIPTIONAL REPRESSOR"/>
    <property type="match status" value="1"/>
</dbReference>
<dbReference type="EMBL" id="MSTR01000008">
    <property type="protein sequence ID" value="ONN42922.1"/>
    <property type="molecule type" value="Genomic_DNA"/>
</dbReference>
<dbReference type="InterPro" id="IPR000843">
    <property type="entry name" value="HTH_LacI"/>
</dbReference>
<reference evidence="7 9" key="1">
    <citation type="submission" date="2016-12" db="EMBL/GenBank/DDBJ databases">
        <authorList>
            <person name="Song W.-J."/>
            <person name="Kurnit D.M."/>
        </authorList>
    </citation>
    <scope>NUCLEOTIDE SEQUENCE [LARGE SCALE GENOMIC DNA]</scope>
    <source>
        <strain evidence="7 9">CGB1038-1_S1</strain>
    </source>
</reference>
<dbReference type="PANTHER" id="PTHR30146:SF154">
    <property type="entry name" value="TRANSCRIPTION REGULATOR, MEMBER OF GALR FAMILY"/>
    <property type="match status" value="1"/>
</dbReference>
<dbReference type="PROSITE" id="PS00356">
    <property type="entry name" value="HTH_LACI_1"/>
    <property type="match status" value="1"/>
</dbReference>
<dbReference type="GO" id="GO:0003700">
    <property type="term" value="F:DNA-binding transcription factor activity"/>
    <property type="evidence" value="ECO:0007669"/>
    <property type="project" value="TreeGrafter"/>
</dbReference>
<dbReference type="Proteomes" id="UP000189299">
    <property type="component" value="Unassembled WGS sequence"/>
</dbReference>
<dbReference type="PROSITE" id="PS50932">
    <property type="entry name" value="HTH_LACI_2"/>
    <property type="match status" value="1"/>
</dbReference>
<dbReference type="STRING" id="53346.A5802_000753"/>
<keyword evidence="2" id="KW-0238">DNA-binding</keyword>
<evidence type="ECO:0000313" key="5">
    <source>
        <dbReference type="EMBL" id="BBM15964.1"/>
    </source>
</evidence>
<dbReference type="SUPFAM" id="SSF53822">
    <property type="entry name" value="Periplasmic binding protein-like I"/>
    <property type="match status" value="1"/>
</dbReference>
<dbReference type="GeneID" id="60999062"/>